<feature type="compositionally biased region" description="Basic and acidic residues" evidence="1">
    <location>
        <begin position="15"/>
        <end position="32"/>
    </location>
</feature>
<evidence type="ECO:0000256" key="1">
    <source>
        <dbReference type="SAM" id="MobiDB-lite"/>
    </source>
</evidence>
<dbReference type="PATRIC" id="fig|394096.3.peg.6418"/>
<dbReference type="Gene3D" id="2.40.50.180">
    <property type="entry name" value="CheA-289, Domain 4"/>
    <property type="match status" value="1"/>
</dbReference>
<keyword evidence="4" id="KW-1185">Reference proteome</keyword>
<protein>
    <recommendedName>
        <fullName evidence="2">CheW-like domain-containing protein</fullName>
    </recommendedName>
</protein>
<dbReference type="EMBL" id="JMCB01000014">
    <property type="protein sequence ID" value="KFE64288.1"/>
    <property type="molecule type" value="Genomic_DNA"/>
</dbReference>
<sequence>MKTSPPRIPDEAQEGELRDLLPRLPDEAQEQEVRDLLEERAKRLRGLDQAEANREEAVLLVAEFPLGEERYALPLEALRAALPLRMVTPVPLSAPHVIGVLRFQGQVLAALSLASLLGGHGWRQDPAVLLVVDRGDGELCAVDCEAIPRPIGIPVGAVEAARARAEGPIIEVLFGPQQSQQQLVHLIDPARLFIRGGTGARHGR</sequence>
<evidence type="ECO:0000313" key="4">
    <source>
        <dbReference type="Proteomes" id="UP000028725"/>
    </source>
</evidence>
<dbReference type="OrthoDB" id="5381654at2"/>
<evidence type="ECO:0000259" key="2">
    <source>
        <dbReference type="PROSITE" id="PS50851"/>
    </source>
</evidence>
<dbReference type="AlphaFoldDB" id="A0A085W9C5"/>
<accession>A0A085W9C5</accession>
<dbReference type="GO" id="GO:0006935">
    <property type="term" value="P:chemotaxis"/>
    <property type="evidence" value="ECO:0007669"/>
    <property type="project" value="InterPro"/>
</dbReference>
<feature type="domain" description="CheW-like" evidence="2">
    <location>
        <begin position="58"/>
        <end position="198"/>
    </location>
</feature>
<comment type="caution">
    <text evidence="3">The sequence shown here is derived from an EMBL/GenBank/DDBJ whole genome shotgun (WGS) entry which is preliminary data.</text>
</comment>
<dbReference type="PROSITE" id="PS50851">
    <property type="entry name" value="CHEW"/>
    <property type="match status" value="1"/>
</dbReference>
<dbReference type="SUPFAM" id="SSF50341">
    <property type="entry name" value="CheW-like"/>
    <property type="match status" value="1"/>
</dbReference>
<evidence type="ECO:0000313" key="3">
    <source>
        <dbReference type="EMBL" id="KFE64288.1"/>
    </source>
</evidence>
<dbReference type="STRING" id="394096.DB31_2082"/>
<dbReference type="Proteomes" id="UP000028725">
    <property type="component" value="Unassembled WGS sequence"/>
</dbReference>
<organism evidence="3 4">
    <name type="scientific">Hyalangium minutum</name>
    <dbReference type="NCBI Taxonomy" id="394096"/>
    <lineage>
        <taxon>Bacteria</taxon>
        <taxon>Pseudomonadati</taxon>
        <taxon>Myxococcota</taxon>
        <taxon>Myxococcia</taxon>
        <taxon>Myxococcales</taxon>
        <taxon>Cystobacterineae</taxon>
        <taxon>Archangiaceae</taxon>
        <taxon>Hyalangium</taxon>
    </lineage>
</organism>
<gene>
    <name evidence="3" type="ORF">DB31_2082</name>
</gene>
<reference evidence="3 4" key="1">
    <citation type="submission" date="2014-04" db="EMBL/GenBank/DDBJ databases">
        <title>Genome assembly of Hyalangium minutum DSM 14724.</title>
        <authorList>
            <person name="Sharma G."/>
            <person name="Subramanian S."/>
        </authorList>
    </citation>
    <scope>NUCLEOTIDE SEQUENCE [LARGE SCALE GENOMIC DNA]</scope>
    <source>
        <strain evidence="3 4">DSM 14724</strain>
    </source>
</reference>
<dbReference type="Gene3D" id="2.30.30.40">
    <property type="entry name" value="SH3 Domains"/>
    <property type="match status" value="1"/>
</dbReference>
<name>A0A085W9C5_9BACT</name>
<feature type="region of interest" description="Disordered" evidence="1">
    <location>
        <begin position="1"/>
        <end position="32"/>
    </location>
</feature>
<dbReference type="SMART" id="SM00260">
    <property type="entry name" value="CheW"/>
    <property type="match status" value="1"/>
</dbReference>
<proteinExistence type="predicted"/>
<dbReference type="Pfam" id="PF01584">
    <property type="entry name" value="CheW"/>
    <property type="match status" value="1"/>
</dbReference>
<dbReference type="InterPro" id="IPR002545">
    <property type="entry name" value="CheW-lke_dom"/>
</dbReference>
<dbReference type="RefSeq" id="WP_044194318.1">
    <property type="nucleotide sequence ID" value="NZ_JMCB01000014.1"/>
</dbReference>
<dbReference type="GO" id="GO:0007165">
    <property type="term" value="P:signal transduction"/>
    <property type="evidence" value="ECO:0007669"/>
    <property type="project" value="InterPro"/>
</dbReference>
<dbReference type="InterPro" id="IPR036061">
    <property type="entry name" value="CheW-like_dom_sf"/>
</dbReference>